<protein>
    <submittedName>
        <fullName evidence="1">Uncharacterized protein</fullName>
    </submittedName>
</protein>
<dbReference type="Proteomes" id="UP000828048">
    <property type="component" value="Chromosome 6"/>
</dbReference>
<reference evidence="1 2" key="1">
    <citation type="journal article" date="2021" name="Hortic Res">
        <title>High-quality reference genome and annotation aids understanding of berry development for evergreen blueberry (Vaccinium darrowii).</title>
        <authorList>
            <person name="Yu J."/>
            <person name="Hulse-Kemp A.M."/>
            <person name="Babiker E."/>
            <person name="Staton M."/>
        </authorList>
    </citation>
    <scope>NUCLEOTIDE SEQUENCE [LARGE SCALE GENOMIC DNA]</scope>
    <source>
        <strain evidence="2">cv. NJ 8807/NJ 8810</strain>
        <tissue evidence="1">Young leaf</tissue>
    </source>
</reference>
<keyword evidence="2" id="KW-1185">Reference proteome</keyword>
<evidence type="ECO:0000313" key="1">
    <source>
        <dbReference type="EMBL" id="KAH7836340.1"/>
    </source>
</evidence>
<gene>
    <name evidence="1" type="ORF">Vadar_000082</name>
</gene>
<dbReference type="EMBL" id="CM037156">
    <property type="protein sequence ID" value="KAH7836340.1"/>
    <property type="molecule type" value="Genomic_DNA"/>
</dbReference>
<evidence type="ECO:0000313" key="2">
    <source>
        <dbReference type="Proteomes" id="UP000828048"/>
    </source>
</evidence>
<name>A0ACB7X754_9ERIC</name>
<sequence length="338" mass="37834">MVGDFNCILSNEEKDGGQDKETWELNDFCNSIDNNDLIDIGFVGFPFAWNNKRHGRANIRQRLDRAIVNPQWRMKFPNGTLLHLPPGGSDHCPVLVRDSSSWKEDMVRQAFNQEDAEIILGIPLPRNDMVFNSKKWEPDVACRLAVSNAVDFLEASAEKVQDSTGTPSSCFESAHRWEKPCHGWFKINFDGGLDHRKKVGGLGIVIRDYNGNFRAARAIHIRNCMEPLGIEAMAARESLIFALELGLQRIILEGDCQQVVKLIQKNEVCDSSIGALISDINCLRQSVSELDVRFVRRSGNSVAHCVAKNAVGGNGSRTWEFFPPPWLLSSLQGDTSHL</sequence>
<comment type="caution">
    <text evidence="1">The sequence shown here is derived from an EMBL/GenBank/DDBJ whole genome shotgun (WGS) entry which is preliminary data.</text>
</comment>
<proteinExistence type="predicted"/>
<accession>A0ACB7X754</accession>
<organism evidence="1 2">
    <name type="scientific">Vaccinium darrowii</name>
    <dbReference type="NCBI Taxonomy" id="229202"/>
    <lineage>
        <taxon>Eukaryota</taxon>
        <taxon>Viridiplantae</taxon>
        <taxon>Streptophyta</taxon>
        <taxon>Embryophyta</taxon>
        <taxon>Tracheophyta</taxon>
        <taxon>Spermatophyta</taxon>
        <taxon>Magnoliopsida</taxon>
        <taxon>eudicotyledons</taxon>
        <taxon>Gunneridae</taxon>
        <taxon>Pentapetalae</taxon>
        <taxon>asterids</taxon>
        <taxon>Ericales</taxon>
        <taxon>Ericaceae</taxon>
        <taxon>Vaccinioideae</taxon>
        <taxon>Vaccinieae</taxon>
        <taxon>Vaccinium</taxon>
    </lineage>
</organism>